<dbReference type="AlphaFoldDB" id="A0A1H3QQL5"/>
<evidence type="ECO:0000313" key="3">
    <source>
        <dbReference type="Proteomes" id="UP000183417"/>
    </source>
</evidence>
<sequence length="104" mass="11755">MDMQEAAFTVTLCDYPNLPEQERNKAEARYARVLERQLGSAEQVSETLSLVQGLEDMPPEEISEDAKLAFTRWMKAARAATEAGMQGLGDGECSFFEVRRGWRH</sequence>
<proteinExistence type="predicted"/>
<reference evidence="2 3" key="1">
    <citation type="submission" date="2016-10" db="EMBL/GenBank/DDBJ databases">
        <authorList>
            <person name="de Groot N.N."/>
        </authorList>
    </citation>
    <scope>NUCLEOTIDE SEQUENCE [LARGE SCALE GENOMIC DNA]</scope>
    <source>
        <strain evidence="2 3">LMG 24775</strain>
    </source>
</reference>
<dbReference type="EMBL" id="FNPE01000013">
    <property type="protein sequence ID" value="SDZ15620.1"/>
    <property type="molecule type" value="Genomic_DNA"/>
</dbReference>
<gene>
    <name evidence="1" type="ORF">I6G47_06870</name>
    <name evidence="2" type="ORF">SAMN05421547_11379</name>
</gene>
<dbReference type="GeneID" id="94692860"/>
<organism evidence="2 3">
    <name type="scientific">Delftia lacustris</name>
    <dbReference type="NCBI Taxonomy" id="558537"/>
    <lineage>
        <taxon>Bacteria</taxon>
        <taxon>Pseudomonadati</taxon>
        <taxon>Pseudomonadota</taxon>
        <taxon>Betaproteobacteria</taxon>
        <taxon>Burkholderiales</taxon>
        <taxon>Comamonadaceae</taxon>
        <taxon>Delftia</taxon>
    </lineage>
</organism>
<dbReference type="EMBL" id="CP065748">
    <property type="protein sequence ID" value="QPS82797.1"/>
    <property type="molecule type" value="Genomic_DNA"/>
</dbReference>
<dbReference type="RefSeq" id="WP_016446792.1">
    <property type="nucleotide sequence ID" value="NZ_AP025556.1"/>
</dbReference>
<dbReference type="KEGG" id="dla:I6G47_06870"/>
<reference evidence="1 4" key="2">
    <citation type="submission" date="2020-12" db="EMBL/GenBank/DDBJ databases">
        <title>FDA dAtabase for Regulatory Grade micrObial Sequences (FDA-ARGOS): Supporting development and validation of Infectious Disease Dx tests.</title>
        <authorList>
            <person name="Sproer C."/>
            <person name="Gronow S."/>
            <person name="Severitt S."/>
            <person name="Schroder I."/>
            <person name="Tallon L."/>
            <person name="Sadzewicz L."/>
            <person name="Zhao X."/>
            <person name="Boylan J."/>
            <person name="Ott S."/>
            <person name="Bowen H."/>
            <person name="Vavikolanu K."/>
            <person name="Mehta A."/>
            <person name="Aluvathingal J."/>
            <person name="Nadendla S."/>
            <person name="Lowell S."/>
            <person name="Myers T."/>
            <person name="Yan Y."/>
            <person name="Sichtig H."/>
        </authorList>
    </citation>
    <scope>NUCLEOTIDE SEQUENCE [LARGE SCALE GENOMIC DNA]</scope>
    <source>
        <strain evidence="1 4">FDAARGOS_890</strain>
    </source>
</reference>
<evidence type="ECO:0000313" key="2">
    <source>
        <dbReference type="EMBL" id="SDZ15620.1"/>
    </source>
</evidence>
<keyword evidence="4" id="KW-1185">Reference proteome</keyword>
<accession>A0A1H3QQL5</accession>
<evidence type="ECO:0000313" key="1">
    <source>
        <dbReference type="EMBL" id="QPS82797.1"/>
    </source>
</evidence>
<dbReference type="Proteomes" id="UP000595064">
    <property type="component" value="Chromosome"/>
</dbReference>
<name>A0A1H3QQL5_9BURK</name>
<evidence type="ECO:0000313" key="4">
    <source>
        <dbReference type="Proteomes" id="UP000595064"/>
    </source>
</evidence>
<protein>
    <submittedName>
        <fullName evidence="2">Uncharacterized protein</fullName>
    </submittedName>
</protein>
<dbReference type="Proteomes" id="UP000183417">
    <property type="component" value="Unassembled WGS sequence"/>
</dbReference>